<evidence type="ECO:0000313" key="3">
    <source>
        <dbReference type="Proteomes" id="UP000540506"/>
    </source>
</evidence>
<evidence type="ECO:0000313" key="2">
    <source>
        <dbReference type="EMBL" id="MBB4925879.1"/>
    </source>
</evidence>
<sequence length="171" mass="19848">MLLAGDDFNSLFQAFTVSAFKMETRDRYNVDGERAEYQAFLDGADMPEEWEDSPWVRSMTAAGKSLRRVHVLRSPLSDYLRFELGWGYVGNTRAGEDIRIIDLAEVTVPGLPDHDFWIFDDSRVYRMHYGDEDEFLGAEPLSEDLLPQYLAYLDTSWQHAIPYAEYWRNSA</sequence>
<organism evidence="2 3">
    <name type="scientific">Kitasatospora kifunensis</name>
    <name type="common">Streptomyces kifunensis</name>
    <dbReference type="NCBI Taxonomy" id="58351"/>
    <lineage>
        <taxon>Bacteria</taxon>
        <taxon>Bacillati</taxon>
        <taxon>Actinomycetota</taxon>
        <taxon>Actinomycetes</taxon>
        <taxon>Kitasatosporales</taxon>
        <taxon>Streptomycetaceae</taxon>
        <taxon>Kitasatospora</taxon>
    </lineage>
</organism>
<dbReference type="Pfam" id="PF21806">
    <property type="entry name" value="DUF6879"/>
    <property type="match status" value="1"/>
</dbReference>
<evidence type="ECO:0000259" key="1">
    <source>
        <dbReference type="Pfam" id="PF21806"/>
    </source>
</evidence>
<dbReference type="RefSeq" id="WP_184938421.1">
    <property type="nucleotide sequence ID" value="NZ_JACHJV010000001.1"/>
</dbReference>
<dbReference type="Proteomes" id="UP000540506">
    <property type="component" value="Unassembled WGS sequence"/>
</dbReference>
<name>A0A7W7R604_KITKI</name>
<protein>
    <recommendedName>
        <fullName evidence="1">DUF6879 domain-containing protein</fullName>
    </recommendedName>
</protein>
<accession>A0A7W7R604</accession>
<dbReference type="AlphaFoldDB" id="A0A7W7R604"/>
<feature type="domain" description="DUF6879" evidence="1">
    <location>
        <begin position="6"/>
        <end position="167"/>
    </location>
</feature>
<dbReference type="InterPro" id="IPR049244">
    <property type="entry name" value="DUF6879"/>
</dbReference>
<keyword evidence="3" id="KW-1185">Reference proteome</keyword>
<gene>
    <name evidence="2" type="ORF">FHR34_004872</name>
</gene>
<proteinExistence type="predicted"/>
<dbReference type="EMBL" id="JACHJV010000001">
    <property type="protein sequence ID" value="MBB4925879.1"/>
    <property type="molecule type" value="Genomic_DNA"/>
</dbReference>
<reference evidence="2 3" key="1">
    <citation type="submission" date="2020-08" db="EMBL/GenBank/DDBJ databases">
        <title>Sequencing the genomes of 1000 actinobacteria strains.</title>
        <authorList>
            <person name="Klenk H.-P."/>
        </authorList>
    </citation>
    <scope>NUCLEOTIDE SEQUENCE [LARGE SCALE GENOMIC DNA]</scope>
    <source>
        <strain evidence="2 3">DSM 41654</strain>
    </source>
</reference>
<comment type="caution">
    <text evidence="2">The sequence shown here is derived from an EMBL/GenBank/DDBJ whole genome shotgun (WGS) entry which is preliminary data.</text>
</comment>